<accession>A0A0K2TFP6</accession>
<proteinExistence type="predicted"/>
<keyword evidence="1" id="KW-0812">Transmembrane</keyword>
<feature type="transmembrane region" description="Helical" evidence="1">
    <location>
        <begin position="6"/>
        <end position="22"/>
    </location>
</feature>
<sequence>MISYLLFIIISLVIYNYYYYYFEKVYNNLFCLIDSVLTWLISSFWLPFF</sequence>
<evidence type="ECO:0000256" key="1">
    <source>
        <dbReference type="SAM" id="Phobius"/>
    </source>
</evidence>
<feature type="transmembrane region" description="Helical" evidence="1">
    <location>
        <begin position="29"/>
        <end position="48"/>
    </location>
</feature>
<evidence type="ECO:0000313" key="2">
    <source>
        <dbReference type="EMBL" id="CDW24690.1"/>
    </source>
</evidence>
<dbReference type="AlphaFoldDB" id="A0A0K2TFP6"/>
<name>A0A0K2TFP6_LEPSM</name>
<dbReference type="EMBL" id="HACA01007329">
    <property type="protein sequence ID" value="CDW24690.1"/>
    <property type="molecule type" value="Transcribed_RNA"/>
</dbReference>
<protein>
    <submittedName>
        <fullName evidence="2">Uncharacterized protein</fullName>
    </submittedName>
</protein>
<keyword evidence="1" id="KW-0472">Membrane</keyword>
<keyword evidence="1" id="KW-1133">Transmembrane helix</keyword>
<reference evidence="2" key="1">
    <citation type="submission" date="2014-05" db="EMBL/GenBank/DDBJ databases">
        <authorList>
            <person name="Chronopoulou M."/>
        </authorList>
    </citation>
    <scope>NUCLEOTIDE SEQUENCE</scope>
    <source>
        <tissue evidence="2">Whole organism</tissue>
    </source>
</reference>
<organism evidence="2">
    <name type="scientific">Lepeophtheirus salmonis</name>
    <name type="common">Salmon louse</name>
    <name type="synonym">Caligus salmonis</name>
    <dbReference type="NCBI Taxonomy" id="72036"/>
    <lineage>
        <taxon>Eukaryota</taxon>
        <taxon>Metazoa</taxon>
        <taxon>Ecdysozoa</taxon>
        <taxon>Arthropoda</taxon>
        <taxon>Crustacea</taxon>
        <taxon>Multicrustacea</taxon>
        <taxon>Hexanauplia</taxon>
        <taxon>Copepoda</taxon>
        <taxon>Siphonostomatoida</taxon>
        <taxon>Caligidae</taxon>
        <taxon>Lepeophtheirus</taxon>
    </lineage>
</organism>